<dbReference type="RefSeq" id="WP_290002996.1">
    <property type="nucleotide sequence ID" value="NZ_JAUEPH010000010.1"/>
</dbReference>
<evidence type="ECO:0000313" key="1">
    <source>
        <dbReference type="EMBL" id="MDN3205930.1"/>
    </source>
</evidence>
<reference evidence="1" key="1">
    <citation type="submission" date="2023-06" db="EMBL/GenBank/DDBJ databases">
        <title>Robiginitalea aurantiacus sp. nov. and Algoriphagus sediminis sp. nov., isolated from coastal sediment.</title>
        <authorList>
            <person name="Zhou Z.Y."/>
            <person name="An J."/>
            <person name="Jia Y.W."/>
            <person name="Du Z.J."/>
        </authorList>
    </citation>
    <scope>NUCLEOTIDE SEQUENCE</scope>
    <source>
        <strain evidence="1">C2-7</strain>
    </source>
</reference>
<gene>
    <name evidence="1" type="ORF">QVH07_17380</name>
</gene>
<sequence>MTKSSAFNQEHPFMFNIDWLGDYVRELVADDEKELALEHLVVIKKKYVEAKASKQIPKNSFAYSHFQEYWNEESELIKKGKTFPNGFSDKVLYEIDQLTRYAKGIRTTKELPKSLDDLIYRAEECYKLLLEMEPQIINHDFEFVRGDRKKGIIAAWYSVLKQRGYVRVIISDRDAVTLLNSKFRNLNLGQDGRTLRQTDSYVFNDNRRIFLSRIPPYSE</sequence>
<dbReference type="Proteomes" id="UP001171916">
    <property type="component" value="Unassembled WGS sequence"/>
</dbReference>
<comment type="caution">
    <text evidence="1">The sequence shown here is derived from an EMBL/GenBank/DDBJ whole genome shotgun (WGS) entry which is preliminary data.</text>
</comment>
<name>A0ABT7YHE2_9BACT</name>
<organism evidence="1 2">
    <name type="scientific">Algoriphagus sediminis</name>
    <dbReference type="NCBI Taxonomy" id="3057113"/>
    <lineage>
        <taxon>Bacteria</taxon>
        <taxon>Pseudomonadati</taxon>
        <taxon>Bacteroidota</taxon>
        <taxon>Cytophagia</taxon>
        <taxon>Cytophagales</taxon>
        <taxon>Cyclobacteriaceae</taxon>
        <taxon>Algoriphagus</taxon>
    </lineage>
</organism>
<accession>A0ABT7YHE2</accession>
<keyword evidence="2" id="KW-1185">Reference proteome</keyword>
<proteinExistence type="predicted"/>
<dbReference type="EMBL" id="JAUEPH010000010">
    <property type="protein sequence ID" value="MDN3205930.1"/>
    <property type="molecule type" value="Genomic_DNA"/>
</dbReference>
<evidence type="ECO:0000313" key="2">
    <source>
        <dbReference type="Proteomes" id="UP001171916"/>
    </source>
</evidence>
<protein>
    <submittedName>
        <fullName evidence="1">Uncharacterized protein</fullName>
    </submittedName>
</protein>